<evidence type="ECO:0000256" key="1">
    <source>
        <dbReference type="ARBA" id="ARBA00011046"/>
    </source>
</evidence>
<dbReference type="Gene3D" id="1.10.10.10">
    <property type="entry name" value="Winged helix-like DNA-binding domain superfamily/Winged helix DNA-binding domain"/>
    <property type="match status" value="1"/>
</dbReference>
<dbReference type="InterPro" id="IPR036390">
    <property type="entry name" value="WH_DNA-bd_sf"/>
</dbReference>
<proteinExistence type="inferred from homology"/>
<dbReference type="OrthoDB" id="1098508at2"/>
<name>A1ZSY8_MICM2</name>
<organism evidence="5 6">
    <name type="scientific">Microscilla marina ATCC 23134</name>
    <dbReference type="NCBI Taxonomy" id="313606"/>
    <lineage>
        <taxon>Bacteria</taxon>
        <taxon>Pseudomonadati</taxon>
        <taxon>Bacteroidota</taxon>
        <taxon>Cytophagia</taxon>
        <taxon>Cytophagales</taxon>
        <taxon>Microscillaceae</taxon>
        <taxon>Microscilla</taxon>
    </lineage>
</organism>
<evidence type="ECO:0000256" key="3">
    <source>
        <dbReference type="ARBA" id="ARBA00023125"/>
    </source>
</evidence>
<dbReference type="GO" id="GO:0045892">
    <property type="term" value="P:negative regulation of DNA-templated transcription"/>
    <property type="evidence" value="ECO:0007669"/>
    <property type="project" value="InterPro"/>
</dbReference>
<evidence type="ECO:0000313" key="5">
    <source>
        <dbReference type="EMBL" id="EAY26552.1"/>
    </source>
</evidence>
<keyword evidence="2" id="KW-0805">Transcription regulation</keyword>
<dbReference type="InterPro" id="IPR036388">
    <property type="entry name" value="WH-like_DNA-bd_sf"/>
</dbReference>
<comment type="similarity">
    <text evidence="1">Belongs to the BlaI transcriptional regulatory family.</text>
</comment>
<keyword evidence="4" id="KW-0804">Transcription</keyword>
<dbReference type="Gene3D" id="1.10.4040.10">
    <property type="entry name" value="Penicillinase repressor domain"/>
    <property type="match status" value="1"/>
</dbReference>
<dbReference type="AlphaFoldDB" id="A1ZSY8"/>
<dbReference type="RefSeq" id="WP_002700845.1">
    <property type="nucleotide sequence ID" value="NZ_AAWS01000033.1"/>
</dbReference>
<dbReference type="InterPro" id="IPR005650">
    <property type="entry name" value="BlaI_family"/>
</dbReference>
<dbReference type="Pfam" id="PF03965">
    <property type="entry name" value="Penicillinase_R"/>
    <property type="match status" value="1"/>
</dbReference>
<dbReference type="Proteomes" id="UP000004095">
    <property type="component" value="Unassembled WGS sequence"/>
</dbReference>
<evidence type="ECO:0000256" key="2">
    <source>
        <dbReference type="ARBA" id="ARBA00023015"/>
    </source>
</evidence>
<reference evidence="5 6" key="1">
    <citation type="submission" date="2007-01" db="EMBL/GenBank/DDBJ databases">
        <authorList>
            <person name="Haygood M."/>
            <person name="Podell S."/>
            <person name="Anderson C."/>
            <person name="Hopkinson B."/>
            <person name="Roe K."/>
            <person name="Barbeau K."/>
            <person name="Gaasterland T."/>
            <person name="Ferriera S."/>
            <person name="Johnson J."/>
            <person name="Kravitz S."/>
            <person name="Beeson K."/>
            <person name="Sutton G."/>
            <person name="Rogers Y.-H."/>
            <person name="Friedman R."/>
            <person name="Frazier M."/>
            <person name="Venter J.C."/>
        </authorList>
    </citation>
    <scope>NUCLEOTIDE SEQUENCE [LARGE SCALE GENOMIC DNA]</scope>
    <source>
        <strain evidence="5 6">ATCC 23134</strain>
    </source>
</reference>
<sequence length="128" mass="14520">MKKIKLDELQLAIMQVLWDKGEATVAEIQEALKGSRDLAITTIGTVLSRLEDKKKAVTHVTQGRKYVYQAVISEQETKSSMVHSLVKQLFKGRSASLVNHLLQEDELDKNELEQLKEMIKNAEKKQGE</sequence>
<evidence type="ECO:0000256" key="4">
    <source>
        <dbReference type="ARBA" id="ARBA00023163"/>
    </source>
</evidence>
<dbReference type="EMBL" id="AAWS01000033">
    <property type="protein sequence ID" value="EAY26552.1"/>
    <property type="molecule type" value="Genomic_DNA"/>
</dbReference>
<dbReference type="PIRSF" id="PIRSF019455">
    <property type="entry name" value="CopR_AtkY"/>
    <property type="match status" value="1"/>
</dbReference>
<keyword evidence="6" id="KW-1185">Reference proteome</keyword>
<comment type="caution">
    <text evidence="5">The sequence shown here is derived from an EMBL/GenBank/DDBJ whole genome shotgun (WGS) entry which is preliminary data.</text>
</comment>
<protein>
    <submittedName>
        <fullName evidence="5">BlaI family transcriptional regulator</fullName>
    </submittedName>
</protein>
<keyword evidence="3" id="KW-0238">DNA-binding</keyword>
<evidence type="ECO:0000313" key="6">
    <source>
        <dbReference type="Proteomes" id="UP000004095"/>
    </source>
</evidence>
<dbReference type="GO" id="GO:0003677">
    <property type="term" value="F:DNA binding"/>
    <property type="evidence" value="ECO:0007669"/>
    <property type="project" value="UniProtKB-KW"/>
</dbReference>
<gene>
    <name evidence="5" type="ORF">M23134_01722</name>
</gene>
<dbReference type="SUPFAM" id="SSF46785">
    <property type="entry name" value="Winged helix' DNA-binding domain"/>
    <property type="match status" value="1"/>
</dbReference>
<accession>A1ZSY8</accession>
<dbReference type="eggNOG" id="COG3682">
    <property type="taxonomic scope" value="Bacteria"/>
</dbReference>